<name>A0ABR8NDL5_9ACTN</name>
<dbReference type="GO" id="GO:0008168">
    <property type="term" value="F:methyltransferase activity"/>
    <property type="evidence" value="ECO:0007669"/>
    <property type="project" value="UniProtKB-KW"/>
</dbReference>
<keyword evidence="2" id="KW-0489">Methyltransferase</keyword>
<dbReference type="InterPro" id="IPR029063">
    <property type="entry name" value="SAM-dependent_MTases_sf"/>
</dbReference>
<dbReference type="InterPro" id="IPR013216">
    <property type="entry name" value="Methyltransf_11"/>
</dbReference>
<proteinExistence type="predicted"/>
<evidence type="ECO:0000313" key="2">
    <source>
        <dbReference type="EMBL" id="MBD3926229.1"/>
    </source>
</evidence>
<keyword evidence="3" id="KW-1185">Reference proteome</keyword>
<evidence type="ECO:0000259" key="1">
    <source>
        <dbReference type="Pfam" id="PF08241"/>
    </source>
</evidence>
<dbReference type="CDD" id="cd02440">
    <property type="entry name" value="AdoMet_MTases"/>
    <property type="match status" value="1"/>
</dbReference>
<dbReference type="EMBL" id="JACXYZ010000002">
    <property type="protein sequence ID" value="MBD3926229.1"/>
    <property type="molecule type" value="Genomic_DNA"/>
</dbReference>
<keyword evidence="2" id="KW-0808">Transferase</keyword>
<feature type="domain" description="Methyltransferase type 11" evidence="1">
    <location>
        <begin position="12"/>
        <end position="94"/>
    </location>
</feature>
<accession>A0ABR8NDL5</accession>
<reference evidence="2 3" key="1">
    <citation type="submission" date="2020-09" db="EMBL/GenBank/DDBJ databases">
        <title>novel species in genus Nocardioides.</title>
        <authorList>
            <person name="Zhang G."/>
        </authorList>
    </citation>
    <scope>NUCLEOTIDE SEQUENCE [LARGE SCALE GENOMIC DNA]</scope>
    <source>
        <strain evidence="2 3">KCTC 39551</strain>
    </source>
</reference>
<comment type="caution">
    <text evidence="2">The sequence shown here is derived from an EMBL/GenBank/DDBJ whole genome shotgun (WGS) entry which is preliminary data.</text>
</comment>
<dbReference type="Pfam" id="PF08241">
    <property type="entry name" value="Methyltransf_11"/>
    <property type="match status" value="1"/>
</dbReference>
<dbReference type="Proteomes" id="UP000618818">
    <property type="component" value="Unassembled WGS sequence"/>
</dbReference>
<organism evidence="2 3">
    <name type="scientific">Nocardioides cavernae</name>
    <dbReference type="NCBI Taxonomy" id="1921566"/>
    <lineage>
        <taxon>Bacteria</taxon>
        <taxon>Bacillati</taxon>
        <taxon>Actinomycetota</taxon>
        <taxon>Actinomycetes</taxon>
        <taxon>Propionibacteriales</taxon>
        <taxon>Nocardioidaceae</taxon>
        <taxon>Nocardioides</taxon>
    </lineage>
</organism>
<evidence type="ECO:0000313" key="3">
    <source>
        <dbReference type="Proteomes" id="UP000618818"/>
    </source>
</evidence>
<dbReference type="GO" id="GO:0032259">
    <property type="term" value="P:methylation"/>
    <property type="evidence" value="ECO:0007669"/>
    <property type="project" value="UniProtKB-KW"/>
</dbReference>
<sequence>MAPHLATPSRTLDVGSADAPSVGWMRGAHQHVGLDLFPDGLRPGEGVVGSATELPFGDGTFDVVSAFDVVEHCADDARAVSELQRVLVPGGRMLLSVPAYQWAWSDHDVQAGHHRRYTRAGIVGVVEGAGMEVRRATYAFGGVFPLFAAERLRRRLRPPAAGDSRLPEVSPGLDRALMGVCRAEARLLRRRDLPFGSSVFVAAVRPSSARP</sequence>
<dbReference type="Gene3D" id="3.40.50.150">
    <property type="entry name" value="Vaccinia Virus protein VP39"/>
    <property type="match status" value="1"/>
</dbReference>
<protein>
    <submittedName>
        <fullName evidence="2">Class I SAM-dependent methyltransferase</fullName>
    </submittedName>
</protein>
<dbReference type="SUPFAM" id="SSF53335">
    <property type="entry name" value="S-adenosyl-L-methionine-dependent methyltransferases"/>
    <property type="match status" value="1"/>
</dbReference>
<gene>
    <name evidence="2" type="ORF">IEZ26_16510</name>
</gene>